<sequence>MKFYKFLVSILFSYGLLELMKYTVLLFFLLTDDDIYYFQNINTNSFSIKVGLSNYLPIYLGILYILTHFVVKLYKRRKLDFLNFFSLIISLTLYIFFDFRKALFFIDNWKLKLLLSYVLLILIMIVIKRLLAKLTMLSQS</sequence>
<gene>
    <name evidence="2" type="ORF">SAMN05421741_11413</name>
</gene>
<evidence type="ECO:0000313" key="3">
    <source>
        <dbReference type="Proteomes" id="UP000199036"/>
    </source>
</evidence>
<feature type="transmembrane region" description="Helical" evidence="1">
    <location>
        <begin position="55"/>
        <end position="74"/>
    </location>
</feature>
<keyword evidence="1" id="KW-0812">Transmembrane</keyword>
<evidence type="ECO:0000256" key="1">
    <source>
        <dbReference type="SAM" id="Phobius"/>
    </source>
</evidence>
<name>A0A1I5D0J4_9FLAO</name>
<dbReference type="EMBL" id="FOVI01000014">
    <property type="protein sequence ID" value="SFN92401.1"/>
    <property type="molecule type" value="Genomic_DNA"/>
</dbReference>
<keyword evidence="1" id="KW-1133">Transmembrane helix</keyword>
<keyword evidence="1" id="KW-0472">Membrane</keyword>
<feature type="transmembrane region" description="Helical" evidence="1">
    <location>
        <begin position="7"/>
        <end position="30"/>
    </location>
</feature>
<proteinExistence type="predicted"/>
<dbReference type="AlphaFoldDB" id="A0A1I5D0J4"/>
<feature type="transmembrane region" description="Helical" evidence="1">
    <location>
        <begin position="109"/>
        <end position="127"/>
    </location>
</feature>
<organism evidence="2 3">
    <name type="scientific">Paenimyroides ummariense</name>
    <dbReference type="NCBI Taxonomy" id="913024"/>
    <lineage>
        <taxon>Bacteria</taxon>
        <taxon>Pseudomonadati</taxon>
        <taxon>Bacteroidota</taxon>
        <taxon>Flavobacteriia</taxon>
        <taxon>Flavobacteriales</taxon>
        <taxon>Flavobacteriaceae</taxon>
        <taxon>Paenimyroides</taxon>
    </lineage>
</organism>
<feature type="transmembrane region" description="Helical" evidence="1">
    <location>
        <begin position="81"/>
        <end position="97"/>
    </location>
</feature>
<accession>A0A1I5D0J4</accession>
<reference evidence="3" key="1">
    <citation type="submission" date="2016-10" db="EMBL/GenBank/DDBJ databases">
        <authorList>
            <person name="Varghese N."/>
            <person name="Submissions S."/>
        </authorList>
    </citation>
    <scope>NUCLEOTIDE SEQUENCE [LARGE SCALE GENOMIC DNA]</scope>
    <source>
        <strain evidence="3">DS-12</strain>
    </source>
</reference>
<keyword evidence="3" id="KW-1185">Reference proteome</keyword>
<dbReference type="Proteomes" id="UP000199036">
    <property type="component" value="Unassembled WGS sequence"/>
</dbReference>
<evidence type="ECO:0000313" key="2">
    <source>
        <dbReference type="EMBL" id="SFN92401.1"/>
    </source>
</evidence>
<protein>
    <submittedName>
        <fullName evidence="2">Uncharacterized protein</fullName>
    </submittedName>
</protein>